<name>A0ABN3WL90_9ACTN</name>
<evidence type="ECO:0000256" key="1">
    <source>
        <dbReference type="SAM" id="Coils"/>
    </source>
</evidence>
<organism evidence="2 3">
    <name type="scientific">Streptomyces erythrogriseus</name>
    <dbReference type="NCBI Taxonomy" id="284027"/>
    <lineage>
        <taxon>Bacteria</taxon>
        <taxon>Bacillati</taxon>
        <taxon>Actinomycetota</taxon>
        <taxon>Actinomycetes</taxon>
        <taxon>Kitasatosporales</taxon>
        <taxon>Streptomycetaceae</taxon>
        <taxon>Streptomyces</taxon>
        <taxon>Streptomyces griseoincarnatus group</taxon>
    </lineage>
</organism>
<sequence length="185" mass="20987">MGTMSVGSRGLHSATAAGLGMVAGVIAAVAAQRNALDAINRRLERLEEQAGNQQRANLAMQQRQHWELLSKAIDDPELAEVLDLYDQPLTIQKHRQYLFANALYTNLLCYHRIGNLTREEFFKHARGMFQNPIVRDYWEATRPHRASLKGTEEAELGQLIDDWLFQLDDADTEEWWVVGDPPTDA</sequence>
<evidence type="ECO:0000313" key="2">
    <source>
        <dbReference type="EMBL" id="GAA2920195.1"/>
    </source>
</evidence>
<dbReference type="Pfam" id="PF19560">
    <property type="entry name" value="DUF6082"/>
    <property type="match status" value="1"/>
</dbReference>
<keyword evidence="3" id="KW-1185">Reference proteome</keyword>
<dbReference type="InterPro" id="IPR045728">
    <property type="entry name" value="DUF6082"/>
</dbReference>
<dbReference type="EMBL" id="BAAAVA010000017">
    <property type="protein sequence ID" value="GAA2920195.1"/>
    <property type="molecule type" value="Genomic_DNA"/>
</dbReference>
<comment type="caution">
    <text evidence="2">The sequence shown here is derived from an EMBL/GenBank/DDBJ whole genome shotgun (WGS) entry which is preliminary data.</text>
</comment>
<accession>A0ABN3WL90</accession>
<proteinExistence type="predicted"/>
<dbReference type="Proteomes" id="UP001501423">
    <property type="component" value="Unassembled WGS sequence"/>
</dbReference>
<dbReference type="RefSeq" id="WP_244789640.1">
    <property type="nucleotide sequence ID" value="NZ_BAAAVA010000017.1"/>
</dbReference>
<feature type="coiled-coil region" evidence="1">
    <location>
        <begin position="29"/>
        <end position="63"/>
    </location>
</feature>
<keyword evidence="1" id="KW-0175">Coiled coil</keyword>
<evidence type="ECO:0000313" key="3">
    <source>
        <dbReference type="Proteomes" id="UP001501423"/>
    </source>
</evidence>
<reference evidence="2 3" key="1">
    <citation type="journal article" date="2019" name="Int. J. Syst. Evol. Microbiol.">
        <title>The Global Catalogue of Microorganisms (GCM) 10K type strain sequencing project: providing services to taxonomists for standard genome sequencing and annotation.</title>
        <authorList>
            <consortium name="The Broad Institute Genomics Platform"/>
            <consortium name="The Broad Institute Genome Sequencing Center for Infectious Disease"/>
            <person name="Wu L."/>
            <person name="Ma J."/>
        </authorList>
    </citation>
    <scope>NUCLEOTIDE SEQUENCE [LARGE SCALE GENOMIC DNA]</scope>
    <source>
        <strain evidence="2 3">JCM 9650</strain>
    </source>
</reference>
<gene>
    <name evidence="2" type="ORF">GCM10010478_20600</name>
</gene>
<protein>
    <submittedName>
        <fullName evidence="2">DUF6082 family protein</fullName>
    </submittedName>
</protein>